<evidence type="ECO:0000313" key="8">
    <source>
        <dbReference type="EMBL" id="PWZ18464.1"/>
    </source>
</evidence>
<accession>A0A3L6EBU9</accession>
<dbReference type="Proteomes" id="UP000251960">
    <property type="component" value="Chromosome 6"/>
</dbReference>
<keyword evidence="1" id="KW-0285">Flavoprotein</keyword>
<dbReference type="PANTHER" id="PTHR11632">
    <property type="entry name" value="SUCCINATE DEHYDROGENASE 2 FLAVOPROTEIN SUBUNIT"/>
    <property type="match status" value="1"/>
</dbReference>
<comment type="caution">
    <text evidence="8">The sequence shown here is derived from an EMBL/GenBank/DDBJ whole genome shotgun (WGS) entry which is preliminary data.</text>
</comment>
<keyword evidence="3" id="KW-0560">Oxidoreductase</keyword>
<dbReference type="GO" id="GO:0007018">
    <property type="term" value="P:microtubule-based movement"/>
    <property type="evidence" value="ECO:0007669"/>
    <property type="project" value="InterPro"/>
</dbReference>
<evidence type="ECO:0000256" key="4">
    <source>
        <dbReference type="ARBA" id="ARBA00023175"/>
    </source>
</evidence>
<feature type="region of interest" description="Disordered" evidence="6">
    <location>
        <begin position="194"/>
        <end position="216"/>
    </location>
</feature>
<evidence type="ECO:0000256" key="2">
    <source>
        <dbReference type="ARBA" id="ARBA00022701"/>
    </source>
</evidence>
<dbReference type="FunFam" id="3.90.700.10:FF:000013">
    <property type="entry name" value="Succinate dehydrogenase [ubiquinone] flavoprotein subunit 1 mitochondrial"/>
    <property type="match status" value="1"/>
</dbReference>
<evidence type="ECO:0000256" key="6">
    <source>
        <dbReference type="SAM" id="MobiDB-lite"/>
    </source>
</evidence>
<dbReference type="Gene3D" id="3.90.700.10">
    <property type="entry name" value="Succinate dehydrogenase/fumarate reductase flavoprotein, catalytic domain"/>
    <property type="match status" value="1"/>
</dbReference>
<dbReference type="FunFam" id="3.40.850.10:FF:000352">
    <property type="entry name" value="Gamma-soluble NSF attachment protein"/>
    <property type="match status" value="1"/>
</dbReference>
<feature type="domain" description="Kinesin motor" evidence="7">
    <location>
        <begin position="149"/>
        <end position="206"/>
    </location>
</feature>
<dbReference type="Pfam" id="PF16796">
    <property type="entry name" value="Microtub_bd"/>
    <property type="match status" value="1"/>
</dbReference>
<dbReference type="InterPro" id="IPR027477">
    <property type="entry name" value="Succ_DH/fumarate_Rdtase_cat_sf"/>
</dbReference>
<feature type="compositionally biased region" description="Basic and acidic residues" evidence="6">
    <location>
        <begin position="11"/>
        <end position="33"/>
    </location>
</feature>
<gene>
    <name evidence="8" type="primary">KIN14J_0</name>
    <name evidence="8" type="ORF">Zm00014a_039719</name>
</gene>
<comment type="caution">
    <text evidence="5">Lacks conserved residue(s) required for the propagation of feature annotation.</text>
</comment>
<dbReference type="ExpressionAtlas" id="A0A3L6EBU9">
    <property type="expression patterns" value="baseline and differential"/>
</dbReference>
<dbReference type="GO" id="GO:0005524">
    <property type="term" value="F:ATP binding"/>
    <property type="evidence" value="ECO:0007669"/>
    <property type="project" value="InterPro"/>
</dbReference>
<dbReference type="InterPro" id="IPR003953">
    <property type="entry name" value="FAD-dep_OxRdtase_2_FAD-bd"/>
</dbReference>
<dbReference type="InterPro" id="IPR030664">
    <property type="entry name" value="SdhA/FrdA/AprA"/>
</dbReference>
<evidence type="ECO:0000259" key="7">
    <source>
        <dbReference type="PROSITE" id="PS50067"/>
    </source>
</evidence>
<keyword evidence="2" id="KW-0493">Microtubule</keyword>
<sequence>MALAATGAPRADNDEKKPEDAPQSEVEKDKEGAENEEEEKEPEDKGSDKDLKKKESAEREERGKKEFGDQGEDSIILSPRLKEISTPDRPAALRFLGEKYNNLMERYKKQVVKCSEECEPRYNGLKKKYTDECAERRRLYNELIELRGNIRVFCRCRPLSSDEVNHGCLSVVEIDPSHETELQFVPSEKERKPFKFDHVSGPEDDQGSRGEGGILRNSEGPLKDHIYLHQNHLPPEVLKERLPGISETAAIFAGVDVTKEPIPVLPTVHYNMGGIPTNYHKEVVDIKGDNPDAVIPGLMAAGEAACAAPRWWMIDRPVVCD</sequence>
<dbReference type="GO" id="GO:0016491">
    <property type="term" value="F:oxidoreductase activity"/>
    <property type="evidence" value="ECO:0007669"/>
    <property type="project" value="UniProtKB-KW"/>
</dbReference>
<evidence type="ECO:0000256" key="3">
    <source>
        <dbReference type="ARBA" id="ARBA00023002"/>
    </source>
</evidence>
<dbReference type="EMBL" id="NCVQ01000007">
    <property type="protein sequence ID" value="PWZ18464.1"/>
    <property type="molecule type" value="Genomic_DNA"/>
</dbReference>
<reference evidence="8" key="1">
    <citation type="journal article" date="2018" name="Nat. Genet.">
        <title>Extensive intraspecific gene order and gene structural variations between Mo17 and other maize genomes.</title>
        <authorList>
            <person name="Sun S."/>
            <person name="Zhou Y."/>
            <person name="Chen J."/>
            <person name="Shi J."/>
            <person name="Zhao H."/>
            <person name="Zhao H."/>
            <person name="Song W."/>
            <person name="Zhang M."/>
            <person name="Cui Y."/>
            <person name="Dong X."/>
            <person name="Liu H."/>
            <person name="Ma X."/>
            <person name="Jiao Y."/>
            <person name="Wang B."/>
            <person name="Wei X."/>
            <person name="Stein J.C."/>
            <person name="Glaubitz J.C."/>
            <person name="Lu F."/>
            <person name="Yu G."/>
            <person name="Liang C."/>
            <person name="Fengler K."/>
            <person name="Li B."/>
            <person name="Rafalski A."/>
            <person name="Schnable P.S."/>
            <person name="Ware D.H."/>
            <person name="Buckler E.S."/>
            <person name="Lai J."/>
        </authorList>
    </citation>
    <scope>NUCLEOTIDE SEQUENCE [LARGE SCALE GENOMIC DNA]</scope>
    <source>
        <tissue evidence="8">Seedling</tissue>
    </source>
</reference>
<dbReference type="PANTHER" id="PTHR11632:SF86">
    <property type="entry name" value="FAD-DEPENDENT OXIDOREDUCTASE 2 FAD BINDING DOMAIN-CONTAINING PROTEIN"/>
    <property type="match status" value="1"/>
</dbReference>
<organism evidence="8">
    <name type="scientific">Zea mays</name>
    <name type="common">Maize</name>
    <dbReference type="NCBI Taxonomy" id="4577"/>
    <lineage>
        <taxon>Eukaryota</taxon>
        <taxon>Viridiplantae</taxon>
        <taxon>Streptophyta</taxon>
        <taxon>Embryophyta</taxon>
        <taxon>Tracheophyta</taxon>
        <taxon>Spermatophyta</taxon>
        <taxon>Magnoliopsida</taxon>
        <taxon>Liliopsida</taxon>
        <taxon>Poales</taxon>
        <taxon>Poaceae</taxon>
        <taxon>PACMAD clade</taxon>
        <taxon>Panicoideae</taxon>
        <taxon>Andropogonodae</taxon>
        <taxon>Andropogoneae</taxon>
        <taxon>Tripsacinae</taxon>
        <taxon>Zea</taxon>
    </lineage>
</organism>
<dbReference type="GO" id="GO:0005874">
    <property type="term" value="C:microtubule"/>
    <property type="evidence" value="ECO:0007669"/>
    <property type="project" value="UniProtKB-KW"/>
</dbReference>
<dbReference type="GO" id="GO:0003777">
    <property type="term" value="F:microtubule motor activity"/>
    <property type="evidence" value="ECO:0007669"/>
    <property type="project" value="InterPro"/>
</dbReference>
<dbReference type="Gene3D" id="3.40.850.10">
    <property type="entry name" value="Kinesin motor domain"/>
    <property type="match status" value="1"/>
</dbReference>
<dbReference type="PROSITE" id="PS50067">
    <property type="entry name" value="KINESIN_MOTOR_2"/>
    <property type="match status" value="1"/>
</dbReference>
<dbReference type="AlphaFoldDB" id="A0A3L6EBU9"/>
<proteinExistence type="inferred from homology"/>
<dbReference type="Pfam" id="PF00890">
    <property type="entry name" value="FAD_binding_2"/>
    <property type="match status" value="1"/>
</dbReference>
<name>A0A3L6EBU9_MAIZE</name>
<dbReference type="InterPro" id="IPR031852">
    <property type="entry name" value="Vik1/Cik1_MT-bd"/>
</dbReference>
<feature type="compositionally biased region" description="Basic and acidic residues" evidence="6">
    <location>
        <begin position="42"/>
        <end position="68"/>
    </location>
</feature>
<dbReference type="SUPFAM" id="SSF52540">
    <property type="entry name" value="P-loop containing nucleoside triphosphate hydrolases"/>
    <property type="match status" value="1"/>
</dbReference>
<dbReference type="InterPro" id="IPR001752">
    <property type="entry name" value="Kinesin_motor_dom"/>
</dbReference>
<evidence type="ECO:0000256" key="5">
    <source>
        <dbReference type="PROSITE-ProRule" id="PRU00283"/>
    </source>
</evidence>
<protein>
    <submittedName>
        <fullName evidence="8">Kinesin-like protein KIN-14J</fullName>
    </submittedName>
</protein>
<keyword evidence="4" id="KW-0505">Motor protein</keyword>
<comment type="similarity">
    <text evidence="5">Belongs to the TRAFAC class myosin-kinesin ATPase superfamily. Kinesin family.</text>
</comment>
<dbReference type="SUPFAM" id="SSF56425">
    <property type="entry name" value="Succinate dehydrogenase/fumarate reductase flavoprotein, catalytic domain"/>
    <property type="match status" value="1"/>
</dbReference>
<feature type="region of interest" description="Disordered" evidence="6">
    <location>
        <begin position="1"/>
        <end position="74"/>
    </location>
</feature>
<evidence type="ECO:0000256" key="1">
    <source>
        <dbReference type="ARBA" id="ARBA00022630"/>
    </source>
</evidence>
<dbReference type="InterPro" id="IPR036961">
    <property type="entry name" value="Kinesin_motor_dom_sf"/>
</dbReference>
<dbReference type="GO" id="GO:0008017">
    <property type="term" value="F:microtubule binding"/>
    <property type="evidence" value="ECO:0007669"/>
    <property type="project" value="InterPro"/>
</dbReference>
<dbReference type="InterPro" id="IPR027417">
    <property type="entry name" value="P-loop_NTPase"/>
</dbReference>